<accession>A0A0C9VF43</accession>
<dbReference type="EMBL" id="KN837111">
    <property type="protein sequence ID" value="KIJ45639.1"/>
    <property type="molecule type" value="Genomic_DNA"/>
</dbReference>
<dbReference type="Pfam" id="PF01501">
    <property type="entry name" value="Glyco_transf_8"/>
    <property type="match status" value="1"/>
</dbReference>
<dbReference type="AlphaFoldDB" id="A0A0C9VF43"/>
<sequence length="312" mass="36223">MTIPKVAFATLLTKESYLAGVLVLHHSLQAVNSRHELVVMVTPTLSQRARRLLQRTNLRIKEIERLLPEQNRHTVDSPDARFADTWTKLRAFELTEYNRIALLDADMVILRNMDDLLELELPGTDWIAACHVCTCNPRQLPHYPSDWKPENCAYTPLETIGNSPPPPLAIESHRTHGLLNSGTVLLHPSPEITQEIYNYLSTSPEISKFAFPDQDLLANVFKGRWKPLPYVYNALKTLRLIHQRLWKDEHVRIVHYILHDKPWMVPPGTGGDYEEMYSWWWKHYDEIIDELRESDPEACSLVESQVKREHNV</sequence>
<dbReference type="SUPFAM" id="SSF53448">
    <property type="entry name" value="Nucleotide-diphospho-sugar transferases"/>
    <property type="match status" value="1"/>
</dbReference>
<dbReference type="OrthoDB" id="2014201at2759"/>
<dbReference type="InterPro" id="IPR029044">
    <property type="entry name" value="Nucleotide-diphossugar_trans"/>
</dbReference>
<name>A0A0C9VF43_SPHS4</name>
<keyword evidence="1" id="KW-0808">Transferase</keyword>
<evidence type="ECO:0000313" key="1">
    <source>
        <dbReference type="EMBL" id="KIJ45639.1"/>
    </source>
</evidence>
<dbReference type="PANTHER" id="PTHR11183">
    <property type="entry name" value="GLYCOGENIN SUBFAMILY MEMBER"/>
    <property type="match status" value="1"/>
</dbReference>
<reference evidence="1 2" key="1">
    <citation type="submission" date="2014-06" db="EMBL/GenBank/DDBJ databases">
        <title>Evolutionary Origins and Diversification of the Mycorrhizal Mutualists.</title>
        <authorList>
            <consortium name="DOE Joint Genome Institute"/>
            <consortium name="Mycorrhizal Genomics Consortium"/>
            <person name="Kohler A."/>
            <person name="Kuo A."/>
            <person name="Nagy L.G."/>
            <person name="Floudas D."/>
            <person name="Copeland A."/>
            <person name="Barry K.W."/>
            <person name="Cichocki N."/>
            <person name="Veneault-Fourrey C."/>
            <person name="LaButti K."/>
            <person name="Lindquist E.A."/>
            <person name="Lipzen A."/>
            <person name="Lundell T."/>
            <person name="Morin E."/>
            <person name="Murat C."/>
            <person name="Riley R."/>
            <person name="Ohm R."/>
            <person name="Sun H."/>
            <person name="Tunlid A."/>
            <person name="Henrissat B."/>
            <person name="Grigoriev I.V."/>
            <person name="Hibbett D.S."/>
            <person name="Martin F."/>
        </authorList>
    </citation>
    <scope>NUCLEOTIDE SEQUENCE [LARGE SCALE GENOMIC DNA]</scope>
    <source>
        <strain evidence="1 2">SS14</strain>
    </source>
</reference>
<dbReference type="HOGENOM" id="CLU_049943_0_0_1"/>
<gene>
    <name evidence="1" type="ORF">M422DRAFT_29748</name>
</gene>
<dbReference type="InterPro" id="IPR050587">
    <property type="entry name" value="GNT1/Glycosyltrans_8"/>
</dbReference>
<dbReference type="Gene3D" id="3.90.550.10">
    <property type="entry name" value="Spore Coat Polysaccharide Biosynthesis Protein SpsA, Chain A"/>
    <property type="match status" value="1"/>
</dbReference>
<dbReference type="InterPro" id="IPR002495">
    <property type="entry name" value="Glyco_trans_8"/>
</dbReference>
<dbReference type="Proteomes" id="UP000054279">
    <property type="component" value="Unassembled WGS sequence"/>
</dbReference>
<organism evidence="1 2">
    <name type="scientific">Sphaerobolus stellatus (strain SS14)</name>
    <dbReference type="NCBI Taxonomy" id="990650"/>
    <lineage>
        <taxon>Eukaryota</taxon>
        <taxon>Fungi</taxon>
        <taxon>Dikarya</taxon>
        <taxon>Basidiomycota</taxon>
        <taxon>Agaricomycotina</taxon>
        <taxon>Agaricomycetes</taxon>
        <taxon>Phallomycetidae</taxon>
        <taxon>Geastrales</taxon>
        <taxon>Sphaerobolaceae</taxon>
        <taxon>Sphaerobolus</taxon>
    </lineage>
</organism>
<protein>
    <submittedName>
        <fullName evidence="1">Glycosyltransferase family 8 protein</fullName>
    </submittedName>
</protein>
<dbReference type="GO" id="GO:0016757">
    <property type="term" value="F:glycosyltransferase activity"/>
    <property type="evidence" value="ECO:0007669"/>
    <property type="project" value="InterPro"/>
</dbReference>
<dbReference type="CDD" id="cd02537">
    <property type="entry name" value="GT8_Glycogenin"/>
    <property type="match status" value="1"/>
</dbReference>
<keyword evidence="2" id="KW-1185">Reference proteome</keyword>
<evidence type="ECO:0000313" key="2">
    <source>
        <dbReference type="Proteomes" id="UP000054279"/>
    </source>
</evidence>
<proteinExistence type="predicted"/>